<protein>
    <submittedName>
        <fullName evidence="1">Uncharacterized protein</fullName>
    </submittedName>
</protein>
<keyword evidence="2" id="KW-1185">Reference proteome</keyword>
<dbReference type="Gene3D" id="2.120.10.80">
    <property type="entry name" value="Kelch-type beta propeller"/>
    <property type="match status" value="1"/>
</dbReference>
<dbReference type="InterPro" id="IPR015915">
    <property type="entry name" value="Kelch-typ_b-propeller"/>
</dbReference>
<reference evidence="1" key="1">
    <citation type="journal article" date="2020" name="Cell">
        <title>Large-Scale Comparative Analyses of Tick Genomes Elucidate Their Genetic Diversity and Vector Capacities.</title>
        <authorList>
            <consortium name="Tick Genome and Microbiome Consortium (TIGMIC)"/>
            <person name="Jia N."/>
            <person name="Wang J."/>
            <person name="Shi W."/>
            <person name="Du L."/>
            <person name="Sun Y."/>
            <person name="Zhan W."/>
            <person name="Jiang J.F."/>
            <person name="Wang Q."/>
            <person name="Zhang B."/>
            <person name="Ji P."/>
            <person name="Bell-Sakyi L."/>
            <person name="Cui X.M."/>
            <person name="Yuan T.T."/>
            <person name="Jiang B.G."/>
            <person name="Yang W.F."/>
            <person name="Lam T.T."/>
            <person name="Chang Q.C."/>
            <person name="Ding S.J."/>
            <person name="Wang X.J."/>
            <person name="Zhu J.G."/>
            <person name="Ruan X.D."/>
            <person name="Zhao L."/>
            <person name="Wei J.T."/>
            <person name="Ye R.Z."/>
            <person name="Que T.C."/>
            <person name="Du C.H."/>
            <person name="Zhou Y.H."/>
            <person name="Cheng J.X."/>
            <person name="Dai P.F."/>
            <person name="Guo W.B."/>
            <person name="Han X.H."/>
            <person name="Huang E.J."/>
            <person name="Li L.F."/>
            <person name="Wei W."/>
            <person name="Gao Y.C."/>
            <person name="Liu J.Z."/>
            <person name="Shao H.Z."/>
            <person name="Wang X."/>
            <person name="Wang C.C."/>
            <person name="Yang T.C."/>
            <person name="Huo Q.B."/>
            <person name="Li W."/>
            <person name="Chen H.Y."/>
            <person name="Chen S.E."/>
            <person name="Zhou L.G."/>
            <person name="Ni X.B."/>
            <person name="Tian J.H."/>
            <person name="Sheng Y."/>
            <person name="Liu T."/>
            <person name="Pan Y.S."/>
            <person name="Xia L.Y."/>
            <person name="Li J."/>
            <person name="Zhao F."/>
            <person name="Cao W.C."/>
        </authorList>
    </citation>
    <scope>NUCLEOTIDE SEQUENCE</scope>
    <source>
        <strain evidence="1">Rsan-2018</strain>
    </source>
</reference>
<reference evidence="1" key="2">
    <citation type="submission" date="2021-09" db="EMBL/GenBank/DDBJ databases">
        <authorList>
            <person name="Jia N."/>
            <person name="Wang J."/>
            <person name="Shi W."/>
            <person name="Du L."/>
            <person name="Sun Y."/>
            <person name="Zhan W."/>
            <person name="Jiang J."/>
            <person name="Wang Q."/>
            <person name="Zhang B."/>
            <person name="Ji P."/>
            <person name="Sakyi L.B."/>
            <person name="Cui X."/>
            <person name="Yuan T."/>
            <person name="Jiang B."/>
            <person name="Yang W."/>
            <person name="Lam T.T.-Y."/>
            <person name="Chang Q."/>
            <person name="Ding S."/>
            <person name="Wang X."/>
            <person name="Zhu J."/>
            <person name="Ruan X."/>
            <person name="Zhao L."/>
            <person name="Wei J."/>
            <person name="Que T."/>
            <person name="Du C."/>
            <person name="Cheng J."/>
            <person name="Dai P."/>
            <person name="Han X."/>
            <person name="Huang E."/>
            <person name="Gao Y."/>
            <person name="Liu J."/>
            <person name="Shao H."/>
            <person name="Ye R."/>
            <person name="Li L."/>
            <person name="Wei W."/>
            <person name="Wang X."/>
            <person name="Wang C."/>
            <person name="Huo Q."/>
            <person name="Li W."/>
            <person name="Guo W."/>
            <person name="Chen H."/>
            <person name="Chen S."/>
            <person name="Zhou L."/>
            <person name="Zhou L."/>
            <person name="Ni X."/>
            <person name="Tian J."/>
            <person name="Zhou Y."/>
            <person name="Sheng Y."/>
            <person name="Liu T."/>
            <person name="Pan Y."/>
            <person name="Xia L."/>
            <person name="Li J."/>
            <person name="Zhao F."/>
            <person name="Cao W."/>
        </authorList>
    </citation>
    <scope>NUCLEOTIDE SEQUENCE</scope>
    <source>
        <strain evidence="1">Rsan-2018</strain>
        <tissue evidence="1">Larvae</tissue>
    </source>
</reference>
<gene>
    <name evidence="1" type="ORF">HPB52_023036</name>
</gene>
<dbReference type="AlphaFoldDB" id="A0A9D4PH90"/>
<dbReference type="SUPFAM" id="SSF117281">
    <property type="entry name" value="Kelch motif"/>
    <property type="match status" value="1"/>
</dbReference>
<organism evidence="1 2">
    <name type="scientific">Rhipicephalus sanguineus</name>
    <name type="common">Brown dog tick</name>
    <name type="synonym">Ixodes sanguineus</name>
    <dbReference type="NCBI Taxonomy" id="34632"/>
    <lineage>
        <taxon>Eukaryota</taxon>
        <taxon>Metazoa</taxon>
        <taxon>Ecdysozoa</taxon>
        <taxon>Arthropoda</taxon>
        <taxon>Chelicerata</taxon>
        <taxon>Arachnida</taxon>
        <taxon>Acari</taxon>
        <taxon>Parasitiformes</taxon>
        <taxon>Ixodida</taxon>
        <taxon>Ixodoidea</taxon>
        <taxon>Ixodidae</taxon>
        <taxon>Rhipicephalinae</taxon>
        <taxon>Rhipicephalus</taxon>
        <taxon>Rhipicephalus</taxon>
    </lineage>
</organism>
<proteinExistence type="predicted"/>
<evidence type="ECO:0000313" key="1">
    <source>
        <dbReference type="EMBL" id="KAH7940322.1"/>
    </source>
</evidence>
<accession>A0A9D4PH90</accession>
<comment type="caution">
    <text evidence="1">The sequence shown here is derived from an EMBL/GenBank/DDBJ whole genome shotgun (WGS) entry which is preliminary data.</text>
</comment>
<dbReference type="Proteomes" id="UP000821837">
    <property type="component" value="Chromosome 8"/>
</dbReference>
<sequence length="159" mass="16926">MRSVSPRPEHLVGGQRLPRLPSARLSSSMTLLANGGLLVVGGATCGPSGFRSLDEVLLLKHPGTDATWTKLCPMPFRIHSALVVAIGQDTYAIGGCTDRQEGNGVRTNMLVMRGGCAGHHHDDADLCWEPWGTLPGRLVGMETVVFRAEEARPSDPSAS</sequence>
<dbReference type="EMBL" id="JABSTV010001254">
    <property type="protein sequence ID" value="KAH7940322.1"/>
    <property type="molecule type" value="Genomic_DNA"/>
</dbReference>
<evidence type="ECO:0000313" key="2">
    <source>
        <dbReference type="Proteomes" id="UP000821837"/>
    </source>
</evidence>
<name>A0A9D4PH90_RHISA</name>